<dbReference type="PANTHER" id="PTHR11006">
    <property type="entry name" value="PROTEIN ARGININE N-METHYLTRANSFERASE"/>
    <property type="match status" value="1"/>
</dbReference>
<dbReference type="FunFam" id="3.40.50.150:FF:000003">
    <property type="entry name" value="Blast:Protein arginine N-methyltransferase 1"/>
    <property type="match status" value="1"/>
</dbReference>
<evidence type="ECO:0000256" key="4">
    <source>
        <dbReference type="ARBA" id="ARBA00022691"/>
    </source>
</evidence>
<dbReference type="InterPro" id="IPR025799">
    <property type="entry name" value="Arg_MeTrfase"/>
</dbReference>
<evidence type="ECO:0000256" key="1">
    <source>
        <dbReference type="ARBA" id="ARBA00011925"/>
    </source>
</evidence>
<keyword evidence="4 6" id="KW-0949">S-adenosyl-L-methionine</keyword>
<dbReference type="FunFam" id="2.70.160.11:FF:000001">
    <property type="entry name" value="Blast:Protein arginine N-methyltransferase 1"/>
    <property type="match status" value="1"/>
</dbReference>
<organism evidence="9 10">
    <name type="scientific">Piromyces finnis</name>
    <dbReference type="NCBI Taxonomy" id="1754191"/>
    <lineage>
        <taxon>Eukaryota</taxon>
        <taxon>Fungi</taxon>
        <taxon>Fungi incertae sedis</taxon>
        <taxon>Chytridiomycota</taxon>
        <taxon>Chytridiomycota incertae sedis</taxon>
        <taxon>Neocallimastigomycetes</taxon>
        <taxon>Neocallimastigales</taxon>
        <taxon>Neocallimastigaceae</taxon>
        <taxon>Piromyces</taxon>
    </lineage>
</organism>
<evidence type="ECO:0000256" key="6">
    <source>
        <dbReference type="PROSITE-ProRule" id="PRU01015"/>
    </source>
</evidence>
<dbReference type="Gene3D" id="2.70.160.11">
    <property type="entry name" value="Hnrnp arginine n-methyltransferase1"/>
    <property type="match status" value="1"/>
</dbReference>
<dbReference type="OrthoDB" id="7848332at2759"/>
<dbReference type="InterPro" id="IPR029063">
    <property type="entry name" value="SAM-dependent_MTases_sf"/>
</dbReference>
<evidence type="ECO:0000259" key="8">
    <source>
        <dbReference type="Pfam" id="PF22528"/>
    </source>
</evidence>
<gene>
    <name evidence="9" type="ORF">BCR36DRAFT_358804</name>
</gene>
<accession>A0A1Y1V185</accession>
<name>A0A1Y1V185_9FUNG</name>
<comment type="catalytic activity">
    <reaction evidence="5">
        <text>L-arginyl-[protein] + S-adenosyl-L-methionine = N(omega)-methyl-L-arginyl-[protein] + S-adenosyl-L-homocysteine + H(+)</text>
        <dbReference type="Rhea" id="RHEA:48100"/>
        <dbReference type="Rhea" id="RHEA-COMP:10532"/>
        <dbReference type="Rhea" id="RHEA-COMP:11990"/>
        <dbReference type="ChEBI" id="CHEBI:15378"/>
        <dbReference type="ChEBI" id="CHEBI:29965"/>
        <dbReference type="ChEBI" id="CHEBI:57856"/>
        <dbReference type="ChEBI" id="CHEBI:59789"/>
        <dbReference type="ChEBI" id="CHEBI:65280"/>
    </reaction>
    <physiologicalReaction direction="left-to-right" evidence="5">
        <dbReference type="Rhea" id="RHEA:48101"/>
    </physiologicalReaction>
</comment>
<evidence type="ECO:0000256" key="2">
    <source>
        <dbReference type="ARBA" id="ARBA00022603"/>
    </source>
</evidence>
<keyword evidence="10" id="KW-1185">Reference proteome</keyword>
<dbReference type="GO" id="GO:0032968">
    <property type="term" value="P:positive regulation of transcription elongation by RNA polymerase II"/>
    <property type="evidence" value="ECO:0007669"/>
    <property type="project" value="EnsemblFungi"/>
</dbReference>
<keyword evidence="2 6" id="KW-0489">Methyltransferase</keyword>
<dbReference type="GO" id="GO:0035241">
    <property type="term" value="F:protein-arginine omega-N monomethyltransferase activity"/>
    <property type="evidence" value="ECO:0007669"/>
    <property type="project" value="EnsemblFungi"/>
</dbReference>
<protein>
    <recommendedName>
        <fullName evidence="1">type I protein arginine methyltransferase</fullName>
        <ecNumber evidence="1">2.1.1.319</ecNumber>
    </recommendedName>
</protein>
<dbReference type="EC" id="2.1.1.319" evidence="1"/>
<dbReference type="GO" id="GO:0042054">
    <property type="term" value="F:histone methyltransferase activity"/>
    <property type="evidence" value="ECO:0007669"/>
    <property type="project" value="TreeGrafter"/>
</dbReference>
<dbReference type="InterPro" id="IPR055135">
    <property type="entry name" value="PRMT_dom"/>
</dbReference>
<comment type="caution">
    <text evidence="9">The sequence shown here is derived from an EMBL/GenBank/DDBJ whole genome shotgun (WGS) entry which is preliminary data.</text>
</comment>
<dbReference type="InterPro" id="IPR041698">
    <property type="entry name" value="Methyltransf_25"/>
</dbReference>
<dbReference type="STRING" id="1754191.A0A1Y1V185"/>
<dbReference type="PROSITE" id="PS51678">
    <property type="entry name" value="SAM_MT_PRMT"/>
    <property type="match status" value="1"/>
</dbReference>
<reference evidence="9 10" key="2">
    <citation type="submission" date="2016-08" db="EMBL/GenBank/DDBJ databases">
        <title>Pervasive Adenine N6-methylation of Active Genes in Fungi.</title>
        <authorList>
            <consortium name="DOE Joint Genome Institute"/>
            <person name="Mondo S.J."/>
            <person name="Dannebaum R.O."/>
            <person name="Kuo R.C."/>
            <person name="Labutti K."/>
            <person name="Haridas S."/>
            <person name="Kuo A."/>
            <person name="Salamov A."/>
            <person name="Ahrendt S.R."/>
            <person name="Lipzen A."/>
            <person name="Sullivan W."/>
            <person name="Andreopoulos W.B."/>
            <person name="Clum A."/>
            <person name="Lindquist E."/>
            <person name="Daum C."/>
            <person name="Ramamoorthy G.K."/>
            <person name="Gryganskyi A."/>
            <person name="Culley D."/>
            <person name="Magnuson J.K."/>
            <person name="James T.Y."/>
            <person name="O'Malley M.A."/>
            <person name="Stajich J.E."/>
            <person name="Spatafora J.W."/>
            <person name="Visel A."/>
            <person name="Grigoriev I.V."/>
        </authorList>
    </citation>
    <scope>NUCLEOTIDE SEQUENCE [LARGE SCALE GENOMIC DNA]</scope>
    <source>
        <strain evidence="10">finn</strain>
    </source>
</reference>
<proteinExistence type="predicted"/>
<evidence type="ECO:0000259" key="7">
    <source>
        <dbReference type="Pfam" id="PF13649"/>
    </source>
</evidence>
<dbReference type="Pfam" id="PF22528">
    <property type="entry name" value="PRMT_C"/>
    <property type="match status" value="1"/>
</dbReference>
<dbReference type="Gene3D" id="3.40.50.150">
    <property type="entry name" value="Vaccinia Virus protein VP39"/>
    <property type="match status" value="1"/>
</dbReference>
<dbReference type="PANTHER" id="PTHR11006:SF53">
    <property type="entry name" value="PROTEIN ARGININE N-METHYLTRANSFERASE 3"/>
    <property type="match status" value="1"/>
</dbReference>
<dbReference type="GO" id="GO:0060567">
    <property type="term" value="P:negative regulation of termination of DNA-templated transcription"/>
    <property type="evidence" value="ECO:0007669"/>
    <property type="project" value="EnsemblFungi"/>
</dbReference>
<feature type="domain" description="Protein arginine N-methyltransferase" evidence="8">
    <location>
        <begin position="158"/>
        <end position="321"/>
    </location>
</feature>
<dbReference type="Proteomes" id="UP000193719">
    <property type="component" value="Unassembled WGS sequence"/>
</dbReference>
<evidence type="ECO:0000313" key="9">
    <source>
        <dbReference type="EMBL" id="ORX44986.1"/>
    </source>
</evidence>
<dbReference type="AlphaFoldDB" id="A0A1Y1V185"/>
<dbReference type="GO" id="GO:0032259">
    <property type="term" value="P:methylation"/>
    <property type="evidence" value="ECO:0007669"/>
    <property type="project" value="UniProtKB-KW"/>
</dbReference>
<dbReference type="GO" id="GO:0046656">
    <property type="term" value="P:folic acid biosynthetic process"/>
    <property type="evidence" value="ECO:0007669"/>
    <property type="project" value="EnsemblFungi"/>
</dbReference>
<dbReference type="GO" id="GO:0035242">
    <property type="term" value="F:protein-arginine omega-N asymmetric methyltransferase activity"/>
    <property type="evidence" value="ECO:0007669"/>
    <property type="project" value="UniProtKB-EC"/>
</dbReference>
<dbReference type="EMBL" id="MCFH01000042">
    <property type="protein sequence ID" value="ORX44986.1"/>
    <property type="molecule type" value="Genomic_DNA"/>
</dbReference>
<dbReference type="SUPFAM" id="SSF53335">
    <property type="entry name" value="S-adenosyl-L-methionine-dependent methyltransferases"/>
    <property type="match status" value="1"/>
</dbReference>
<dbReference type="GO" id="GO:0006406">
    <property type="term" value="P:mRNA export from nucleus"/>
    <property type="evidence" value="ECO:0007669"/>
    <property type="project" value="EnsemblFungi"/>
</dbReference>
<reference evidence="9 10" key="1">
    <citation type="submission" date="2016-08" db="EMBL/GenBank/DDBJ databases">
        <title>Genomes of anaerobic fungi encode conserved fungal cellulosomes for biomass hydrolysis.</title>
        <authorList>
            <consortium name="DOE Joint Genome Institute"/>
            <person name="Haitjema C.H."/>
            <person name="Gilmore S.P."/>
            <person name="Henske J.K."/>
            <person name="Solomon K.V."/>
            <person name="De Groot R."/>
            <person name="Kuo A."/>
            <person name="Mondo S.J."/>
            <person name="Salamov A.A."/>
            <person name="Labutti K."/>
            <person name="Zhao Z."/>
            <person name="Chiniquy J."/>
            <person name="Barry K."/>
            <person name="Brewer H.M."/>
            <person name="Purvine S.O."/>
            <person name="Wright A.T."/>
            <person name="Boxma B."/>
            <person name="Van Alen T."/>
            <person name="Hackstein J.H."/>
            <person name="Baker S.E."/>
            <person name="Grigoriev I.V."/>
            <person name="O'Malley M.A."/>
        </authorList>
    </citation>
    <scope>NUCLEOTIDE SEQUENCE [LARGE SCALE GENOMIC DNA]</scope>
    <source>
        <strain evidence="10">finn</strain>
    </source>
</reference>
<keyword evidence="3 6" id="KW-0808">Transferase</keyword>
<sequence>MSGVNNIQKEATSKDYYFDSYAHFGIVKEMLKDKVRTLSYRNAIYQNQHLFKDKVVLDVGCGTGILSMFAAKAGARLVIGVDMSDIIDQAKIIVKDNHMDNKIILLKGKMEDIQLPVEKVDIIISEWMGYFLLYESMLDTVLIARDKYLKEGGLIFPDKATMYLSAIEDGEYKDEKINFWENVYGFDMSHIKEIALREPLVDVVESKAIITKPIVLKKIDIYTVKKEELSFSTPFKLISSRDDYIHAFISWFDIEFTACHKTIHFSTSPFAQYTHWKQTVFYLRDTLTVKNGETIEGELKCSPNEKNPRDLNITIDYKFNGEFMKSSDKLDYKMC</sequence>
<dbReference type="GO" id="GO:0042802">
    <property type="term" value="F:identical protein binding"/>
    <property type="evidence" value="ECO:0007669"/>
    <property type="project" value="EnsemblFungi"/>
</dbReference>
<dbReference type="Pfam" id="PF13649">
    <property type="entry name" value="Methyltransf_25"/>
    <property type="match status" value="1"/>
</dbReference>
<evidence type="ECO:0000313" key="10">
    <source>
        <dbReference type="Proteomes" id="UP000193719"/>
    </source>
</evidence>
<evidence type="ECO:0000256" key="5">
    <source>
        <dbReference type="ARBA" id="ARBA00049303"/>
    </source>
</evidence>
<feature type="domain" description="Methyltransferase" evidence="7">
    <location>
        <begin position="56"/>
        <end position="153"/>
    </location>
</feature>
<evidence type="ECO:0000256" key="3">
    <source>
        <dbReference type="ARBA" id="ARBA00022679"/>
    </source>
</evidence>
<dbReference type="GO" id="GO:0005634">
    <property type="term" value="C:nucleus"/>
    <property type="evidence" value="ECO:0007669"/>
    <property type="project" value="EnsemblFungi"/>
</dbReference>
<dbReference type="CDD" id="cd02440">
    <property type="entry name" value="AdoMet_MTases"/>
    <property type="match status" value="1"/>
</dbReference>